<evidence type="ECO:0000256" key="1">
    <source>
        <dbReference type="ARBA" id="ARBA00001933"/>
    </source>
</evidence>
<dbReference type="EMBL" id="CAWYQH010000102">
    <property type="protein sequence ID" value="CAK8686274.1"/>
    <property type="molecule type" value="Genomic_DNA"/>
</dbReference>
<gene>
    <name evidence="5" type="ORF">CVLEPA_LOCUS18223</name>
</gene>
<protein>
    <recommendedName>
        <fullName evidence="4">Tryptophan synthase beta chain-like PALP domain-containing protein</fullName>
    </recommendedName>
</protein>
<proteinExistence type="inferred from homology"/>
<reference evidence="5 6" key="1">
    <citation type="submission" date="2024-02" db="EMBL/GenBank/DDBJ databases">
        <authorList>
            <person name="Daric V."/>
            <person name="Darras S."/>
        </authorList>
    </citation>
    <scope>NUCLEOTIDE SEQUENCE [LARGE SCALE GENOMIC DNA]</scope>
</reference>
<dbReference type="Pfam" id="PF00291">
    <property type="entry name" value="PALP"/>
    <property type="match status" value="1"/>
</dbReference>
<evidence type="ECO:0000256" key="3">
    <source>
        <dbReference type="ARBA" id="ARBA00022898"/>
    </source>
</evidence>
<comment type="cofactor">
    <cofactor evidence="1">
        <name>pyridoxal 5'-phosphate</name>
        <dbReference type="ChEBI" id="CHEBI:597326"/>
    </cofactor>
</comment>
<keyword evidence="6" id="KW-1185">Reference proteome</keyword>
<organism evidence="5 6">
    <name type="scientific">Clavelina lepadiformis</name>
    <name type="common">Light-bulb sea squirt</name>
    <name type="synonym">Ascidia lepadiformis</name>
    <dbReference type="NCBI Taxonomy" id="159417"/>
    <lineage>
        <taxon>Eukaryota</taxon>
        <taxon>Metazoa</taxon>
        <taxon>Chordata</taxon>
        <taxon>Tunicata</taxon>
        <taxon>Ascidiacea</taxon>
        <taxon>Aplousobranchia</taxon>
        <taxon>Clavelinidae</taxon>
        <taxon>Clavelina</taxon>
    </lineage>
</organism>
<comment type="similarity">
    <text evidence="2">Belongs to the serine/threonine dehydratase family.</text>
</comment>
<keyword evidence="3" id="KW-0663">Pyridoxal phosphate</keyword>
<dbReference type="Proteomes" id="UP001642483">
    <property type="component" value="Unassembled WGS sequence"/>
</dbReference>
<evidence type="ECO:0000313" key="6">
    <source>
        <dbReference type="Proteomes" id="UP001642483"/>
    </source>
</evidence>
<evidence type="ECO:0000256" key="2">
    <source>
        <dbReference type="ARBA" id="ARBA00010869"/>
    </source>
</evidence>
<evidence type="ECO:0000259" key="4">
    <source>
        <dbReference type="Pfam" id="PF00291"/>
    </source>
</evidence>
<comment type="caution">
    <text evidence="5">The sequence shown here is derived from an EMBL/GenBank/DDBJ whole genome shotgun (WGS) entry which is preliminary data.</text>
</comment>
<dbReference type="PANTHER" id="PTHR43050">
    <property type="entry name" value="SERINE / THREONINE RACEMASE FAMILY MEMBER"/>
    <property type="match status" value="1"/>
</dbReference>
<dbReference type="SUPFAM" id="SSF53686">
    <property type="entry name" value="Tryptophan synthase beta subunit-like PLP-dependent enzymes"/>
    <property type="match status" value="1"/>
</dbReference>
<dbReference type="InterPro" id="IPR036052">
    <property type="entry name" value="TrpB-like_PALP_sf"/>
</dbReference>
<dbReference type="InterPro" id="IPR001926">
    <property type="entry name" value="TrpB-like_PALP"/>
</dbReference>
<accession>A0ABP0G361</accession>
<evidence type="ECO:0000313" key="5">
    <source>
        <dbReference type="EMBL" id="CAK8686274.1"/>
    </source>
</evidence>
<dbReference type="PANTHER" id="PTHR43050:SF1">
    <property type="entry name" value="SERINE RACEMASE"/>
    <property type="match status" value="1"/>
</dbReference>
<name>A0ABP0G361_CLALP</name>
<sequence>MLKQNPDLDAIVVPVGGGGLISGITIAAKHIKPSIKIYAAEPEKANDCYISKCNSHITLVDHPVVTIADGVKVKIGENAWPIIRDLVDDVITVSEEQIIEATRLVWERAKLVIEPTSGVGIAAIVSEKFSKDDVKNIGVVLCGGNADVGTIAKILTGV</sequence>
<dbReference type="Gene3D" id="3.40.50.1100">
    <property type="match status" value="1"/>
</dbReference>
<feature type="domain" description="Tryptophan synthase beta chain-like PALP" evidence="4">
    <location>
        <begin position="4"/>
        <end position="143"/>
    </location>
</feature>